<accession>A0ABZ0F6L0</accession>
<reference evidence="1 2" key="1">
    <citation type="submission" date="2023-10" db="EMBL/GenBank/DDBJ databases">
        <title>Genome analysis of psychrotrophic aerobic bacterium Aeromonas allosaccharophila BIM B-1809 isolated from infected fish.</title>
        <authorList>
            <person name="Leanovich S.I."/>
            <person name="Sidarenka A.V."/>
            <person name="Akhremchuk A.E."/>
            <person name="Sikolenko M.A."/>
            <person name="Valentovich L.N."/>
        </authorList>
    </citation>
    <scope>NUCLEOTIDE SEQUENCE [LARGE SCALE GENOMIC DNA]</scope>
    <source>
        <strain evidence="1 2">BIM B-1809</strain>
    </source>
</reference>
<organism evidence="1 2">
    <name type="scientific">Aeromonas allosaccharophila</name>
    <dbReference type="NCBI Taxonomy" id="656"/>
    <lineage>
        <taxon>Bacteria</taxon>
        <taxon>Pseudomonadati</taxon>
        <taxon>Pseudomonadota</taxon>
        <taxon>Gammaproteobacteria</taxon>
        <taxon>Aeromonadales</taxon>
        <taxon>Aeromonadaceae</taxon>
        <taxon>Aeromonas</taxon>
    </lineage>
</organism>
<protein>
    <submittedName>
        <fullName evidence="1">Uncharacterized protein</fullName>
    </submittedName>
</protein>
<gene>
    <name evidence="1" type="ORF">RY972_13420</name>
</gene>
<proteinExistence type="predicted"/>
<dbReference type="Proteomes" id="UP001302667">
    <property type="component" value="Chromosome"/>
</dbReference>
<sequence length="110" mass="11805">MTVTNYAKKSRHGTAASSVSMFDIGQIIKPSAESVAPARSLASKSLCRAKSGIISRDVICGQFALYGASPSTNSARIEEMHRLQEAYENDDGVSLFDHKRAMLRVVGGTV</sequence>
<evidence type="ECO:0000313" key="1">
    <source>
        <dbReference type="EMBL" id="WOE65070.1"/>
    </source>
</evidence>
<dbReference type="RefSeq" id="WP_005350908.1">
    <property type="nucleotide sequence ID" value="NZ_CP136584.1"/>
</dbReference>
<dbReference type="EMBL" id="CP136584">
    <property type="protein sequence ID" value="WOE65070.1"/>
    <property type="molecule type" value="Genomic_DNA"/>
</dbReference>
<name>A0ABZ0F6L0_9GAMM</name>
<keyword evidence="2" id="KW-1185">Reference proteome</keyword>
<evidence type="ECO:0000313" key="2">
    <source>
        <dbReference type="Proteomes" id="UP001302667"/>
    </source>
</evidence>